<dbReference type="InterPro" id="IPR013783">
    <property type="entry name" value="Ig-like_fold"/>
</dbReference>
<reference evidence="7" key="1">
    <citation type="journal article" date="2019" name="Int. J. Syst. Evol. Microbiol.">
        <title>The Global Catalogue of Microorganisms (GCM) 10K type strain sequencing project: providing services to taxonomists for standard genome sequencing and annotation.</title>
        <authorList>
            <consortium name="The Broad Institute Genomics Platform"/>
            <consortium name="The Broad Institute Genome Sequencing Center for Infectious Disease"/>
            <person name="Wu L."/>
            <person name="Ma J."/>
        </authorList>
    </citation>
    <scope>NUCLEOTIDE SEQUENCE [LARGE SCALE GENOMIC DNA]</scope>
    <source>
        <strain evidence="7">KCTC 23299</strain>
    </source>
</reference>
<dbReference type="InterPro" id="IPR036097">
    <property type="entry name" value="HisK_dim/P_sf"/>
</dbReference>
<keyword evidence="4" id="KW-0812">Transmembrane</keyword>
<name>A0ABW6A8K9_9BACT</name>
<dbReference type="InterPro" id="IPR011110">
    <property type="entry name" value="Reg_prop"/>
</dbReference>
<protein>
    <recommendedName>
        <fullName evidence="2">histidine kinase</fullName>
        <ecNumber evidence="2">2.7.13.3</ecNumber>
    </recommendedName>
</protein>
<dbReference type="Pfam" id="PF02518">
    <property type="entry name" value="HATPase_c"/>
    <property type="match status" value="1"/>
</dbReference>
<dbReference type="PANTHER" id="PTHR43547:SF2">
    <property type="entry name" value="HYBRID SIGNAL TRANSDUCTION HISTIDINE KINASE C"/>
    <property type="match status" value="1"/>
</dbReference>
<accession>A0ABW6A8K9</accession>
<dbReference type="SUPFAM" id="SSF55874">
    <property type="entry name" value="ATPase domain of HSP90 chaperone/DNA topoisomerase II/histidine kinase"/>
    <property type="match status" value="1"/>
</dbReference>
<dbReference type="EMBL" id="JBHUOZ010000003">
    <property type="protein sequence ID" value="MFD2920830.1"/>
    <property type="molecule type" value="Genomic_DNA"/>
</dbReference>
<dbReference type="InterPro" id="IPR015943">
    <property type="entry name" value="WD40/YVTN_repeat-like_dom_sf"/>
</dbReference>
<evidence type="ECO:0000256" key="2">
    <source>
        <dbReference type="ARBA" id="ARBA00012438"/>
    </source>
</evidence>
<dbReference type="InterPro" id="IPR003594">
    <property type="entry name" value="HATPase_dom"/>
</dbReference>
<dbReference type="InterPro" id="IPR036890">
    <property type="entry name" value="HATPase_C_sf"/>
</dbReference>
<evidence type="ECO:0000313" key="7">
    <source>
        <dbReference type="Proteomes" id="UP001597511"/>
    </source>
</evidence>
<evidence type="ECO:0000256" key="3">
    <source>
        <dbReference type="ARBA" id="ARBA00022553"/>
    </source>
</evidence>
<dbReference type="EC" id="2.7.13.3" evidence="2"/>
<keyword evidence="4" id="KW-0472">Membrane</keyword>
<keyword evidence="6" id="KW-0547">Nucleotide-binding</keyword>
<dbReference type="Pfam" id="PF07494">
    <property type="entry name" value="Reg_prop"/>
    <property type="match status" value="1"/>
</dbReference>
<evidence type="ECO:0000256" key="1">
    <source>
        <dbReference type="ARBA" id="ARBA00000085"/>
    </source>
</evidence>
<dbReference type="InterPro" id="IPR005467">
    <property type="entry name" value="His_kinase_dom"/>
</dbReference>
<dbReference type="RefSeq" id="WP_386099945.1">
    <property type="nucleotide sequence ID" value="NZ_JBHUOZ010000003.1"/>
</dbReference>
<dbReference type="Gene3D" id="3.30.565.10">
    <property type="entry name" value="Histidine kinase-like ATPase, C-terminal domain"/>
    <property type="match status" value="1"/>
</dbReference>
<feature type="domain" description="Histidine kinase" evidence="5">
    <location>
        <begin position="803"/>
        <end position="1009"/>
    </location>
</feature>
<evidence type="ECO:0000313" key="6">
    <source>
        <dbReference type="EMBL" id="MFD2920830.1"/>
    </source>
</evidence>
<dbReference type="GO" id="GO:0005524">
    <property type="term" value="F:ATP binding"/>
    <property type="evidence" value="ECO:0007669"/>
    <property type="project" value="UniProtKB-KW"/>
</dbReference>
<keyword evidence="7" id="KW-1185">Reference proteome</keyword>
<dbReference type="InterPro" id="IPR003661">
    <property type="entry name" value="HisK_dim/P_dom"/>
</dbReference>
<comment type="catalytic activity">
    <reaction evidence="1">
        <text>ATP + protein L-histidine = ADP + protein N-phospho-L-histidine.</text>
        <dbReference type="EC" id="2.7.13.3"/>
    </reaction>
</comment>
<dbReference type="Gene3D" id="1.10.287.130">
    <property type="match status" value="1"/>
</dbReference>
<dbReference type="SMART" id="SM00387">
    <property type="entry name" value="HATPase_c"/>
    <property type="match status" value="1"/>
</dbReference>
<comment type="caution">
    <text evidence="6">The sequence shown here is derived from an EMBL/GenBank/DDBJ whole genome shotgun (WGS) entry which is preliminary data.</text>
</comment>
<dbReference type="Gene3D" id="2.60.40.10">
    <property type="entry name" value="Immunoglobulins"/>
    <property type="match status" value="1"/>
</dbReference>
<keyword evidence="6" id="KW-0067">ATP-binding</keyword>
<dbReference type="PROSITE" id="PS50109">
    <property type="entry name" value="HIS_KIN"/>
    <property type="match status" value="1"/>
</dbReference>
<feature type="transmembrane region" description="Helical" evidence="4">
    <location>
        <begin position="728"/>
        <end position="750"/>
    </location>
</feature>
<dbReference type="Gene3D" id="2.130.10.10">
    <property type="entry name" value="YVTN repeat-like/Quinoprotein amine dehydrogenase"/>
    <property type="match status" value="2"/>
</dbReference>
<evidence type="ECO:0000259" key="5">
    <source>
        <dbReference type="PROSITE" id="PS50109"/>
    </source>
</evidence>
<dbReference type="PANTHER" id="PTHR43547">
    <property type="entry name" value="TWO-COMPONENT HISTIDINE KINASE"/>
    <property type="match status" value="1"/>
</dbReference>
<sequence length="1009" mass="114412">MLHPYFRFLLNRIIISVFLFILSFPTLLEAQSNRYILNQYNSENGLPQNTVKSIRFDQNGFCWLATEMAIVRFDNRNFKSYGHEQVKGLTNERISAMMTDTAGNIFIQTINHKNFKISSSSTLHSTVPVLTGNDVSFVSTGYITINTQLDSLWETIASEAGIPVLKQPGALRNGDIYLFFGGNAYFIHKTTITRLTPNNMEPVGSLILHDRYYLQLWSNNEARFWNNGVGQAVHIEGDIVNNKAYQQGQFKTLWCEQGAYIFAGGSLYELTYSGGSIKSKCVASNLNIDVPLCIAYRPDINTYFIGTGTQGFFTIKLSDFIYPEIPKESGAENYYTVAKTSRDEIIVNNVHIKPDNTSFYVALQNGDSRASYTDSADNVYYESYFSLSRYRSRTGKIDKSLLVLDERLLDIVPQPKDGTLLLCTHTSLYKITPEGTVIWQKKFPAGMKATGLLPVNDTEYLLSTSVGLKWYDISKHEITQTILDSFHIRTVYRDKEDRLWIGTDGKGSFLYVNKKLHRLPDGPGGAFQSIHSFIEDGRGNFWLPTNKGLYMIPVKTFADVGTGLTNNVFWFTFNQRNGLRTTEFNGGANPNYQWLQDGALVLPSINGLVKFYPHQLKTDFPQEKIFIDEITIDGQPHSLNSRGKIMLAPTFRVLNIKVTCPYFGNNENLKLEYKIGSEEGEWVPVPSSGIISINRLPANDYTLTIRKAGSHSFTPYGNITLKIAVSPFFYQTIWFFLGILLLIICTGFWYSRRRLIKLKKEKLKIEKIVELRTAELSTAVEQLEDSRTALKKSNQVKEQIITTVLHDLRSPLFSMRVTGKALEKNWDNNTAENLNQIKGLNQLIGELSRFTDQFFSWAVTQQEHFKVDKTHFPLQQLFTDIEALFREILLINNNKLHIRETAIECFTDRNILVLILRNLVDNANKNTENGTITIEASAIPDGLKIQVSDTGKGLNDFQIENFLNKDKAVKNGRMGSMIILEMLSNINGELFVTSEPGKGAVFTIHIYSS</sequence>
<keyword evidence="4" id="KW-1133">Transmembrane helix</keyword>
<dbReference type="SUPFAM" id="SSF63825">
    <property type="entry name" value="YWTD domain"/>
    <property type="match status" value="1"/>
</dbReference>
<dbReference type="Proteomes" id="UP001597511">
    <property type="component" value="Unassembled WGS sequence"/>
</dbReference>
<evidence type="ECO:0000256" key="4">
    <source>
        <dbReference type="SAM" id="Phobius"/>
    </source>
</evidence>
<dbReference type="CDD" id="cd00082">
    <property type="entry name" value="HisKA"/>
    <property type="match status" value="1"/>
</dbReference>
<dbReference type="SUPFAM" id="SSF47384">
    <property type="entry name" value="Homodimeric domain of signal transducing histidine kinase"/>
    <property type="match status" value="1"/>
</dbReference>
<gene>
    <name evidence="6" type="ORF">ACFS6H_13985</name>
</gene>
<organism evidence="6 7">
    <name type="scientific">Terrimonas rubra</name>
    <dbReference type="NCBI Taxonomy" id="1035890"/>
    <lineage>
        <taxon>Bacteria</taxon>
        <taxon>Pseudomonadati</taxon>
        <taxon>Bacteroidota</taxon>
        <taxon>Chitinophagia</taxon>
        <taxon>Chitinophagales</taxon>
        <taxon>Chitinophagaceae</taxon>
        <taxon>Terrimonas</taxon>
    </lineage>
</organism>
<proteinExistence type="predicted"/>
<keyword evidence="3" id="KW-0597">Phosphoprotein</keyword>